<keyword evidence="2" id="KW-0648">Protein biosynthesis</keyword>
<dbReference type="EMBL" id="HG682344">
    <property type="protein sequence ID" value="CDJ30163.1"/>
    <property type="molecule type" value="Genomic_DNA"/>
</dbReference>
<dbReference type="GO" id="GO:0003723">
    <property type="term" value="F:RNA binding"/>
    <property type="evidence" value="ECO:0007669"/>
    <property type="project" value="InterPro"/>
</dbReference>
<dbReference type="GO" id="GO:0003746">
    <property type="term" value="F:translation elongation factor activity"/>
    <property type="evidence" value="ECO:0007669"/>
    <property type="project" value="InterPro"/>
</dbReference>
<accession>U6K315</accession>
<dbReference type="FunFam" id="2.40.50.140:FF:000034">
    <property type="entry name" value="Eukaryotic translation initiation factor 5A"/>
    <property type="match status" value="1"/>
</dbReference>
<evidence type="ECO:0000256" key="3">
    <source>
        <dbReference type="ARBA" id="ARBA00023071"/>
    </source>
</evidence>
<feature type="region of interest" description="Disordered" evidence="4">
    <location>
        <begin position="91"/>
        <end position="111"/>
    </location>
</feature>
<dbReference type="InterPro" id="IPR001884">
    <property type="entry name" value="IF5A-like"/>
</dbReference>
<keyword evidence="3" id="KW-0385">Hypusine</keyword>
<feature type="compositionally biased region" description="Basic and acidic residues" evidence="4">
    <location>
        <begin position="91"/>
        <end position="104"/>
    </location>
</feature>
<dbReference type="InterPro" id="IPR012340">
    <property type="entry name" value="NA-bd_OB-fold"/>
</dbReference>
<evidence type="ECO:0000313" key="6">
    <source>
        <dbReference type="EMBL" id="CDJ30163.1"/>
    </source>
</evidence>
<evidence type="ECO:0000259" key="5">
    <source>
        <dbReference type="SMART" id="SM01376"/>
    </source>
</evidence>
<organism evidence="6 7">
    <name type="scientific">Eimeria mitis</name>
    <dbReference type="NCBI Taxonomy" id="44415"/>
    <lineage>
        <taxon>Eukaryota</taxon>
        <taxon>Sar</taxon>
        <taxon>Alveolata</taxon>
        <taxon>Apicomplexa</taxon>
        <taxon>Conoidasida</taxon>
        <taxon>Coccidia</taxon>
        <taxon>Eucoccidiorida</taxon>
        <taxon>Eimeriorina</taxon>
        <taxon>Eimeriidae</taxon>
        <taxon>Eimeria</taxon>
    </lineage>
</organism>
<reference evidence="6" key="1">
    <citation type="submission" date="2013-10" db="EMBL/GenBank/DDBJ databases">
        <title>Genomic analysis of the causative agents of coccidiosis in chickens.</title>
        <authorList>
            <person name="Reid A.J."/>
            <person name="Blake D."/>
            <person name="Billington K."/>
            <person name="Browne H."/>
            <person name="Dunn M."/>
            <person name="Hung S."/>
            <person name="Kawahara F."/>
            <person name="Miranda-Saavedra D."/>
            <person name="Mourier T."/>
            <person name="Nagra H."/>
            <person name="Otto T.D."/>
            <person name="Rawlings N."/>
            <person name="Sanchez A."/>
            <person name="Sanders M."/>
            <person name="Subramaniam C."/>
            <person name="Tay Y."/>
            <person name="Dear P."/>
            <person name="Doerig C."/>
            <person name="Gruber A."/>
            <person name="Parkinson J."/>
            <person name="Shirley M."/>
            <person name="Wan K.L."/>
            <person name="Berriman M."/>
            <person name="Tomley F."/>
            <person name="Pain A."/>
        </authorList>
    </citation>
    <scope>NUCLEOTIDE SEQUENCE [LARGE SCALE GENOMIC DNA]</scope>
    <source>
        <strain evidence="6">Houghton</strain>
    </source>
</reference>
<dbReference type="GO" id="GO:0045901">
    <property type="term" value="P:positive regulation of translational elongation"/>
    <property type="evidence" value="ECO:0007669"/>
    <property type="project" value="InterPro"/>
</dbReference>
<dbReference type="RefSeq" id="XP_013352730.1">
    <property type="nucleotide sequence ID" value="XM_013497276.1"/>
</dbReference>
<dbReference type="GO" id="GO:0043022">
    <property type="term" value="F:ribosome binding"/>
    <property type="evidence" value="ECO:0007669"/>
    <property type="project" value="InterPro"/>
</dbReference>
<dbReference type="AlphaFoldDB" id="U6K315"/>
<dbReference type="Gene3D" id="2.40.50.140">
    <property type="entry name" value="Nucleic acid-binding proteins"/>
    <property type="match status" value="1"/>
</dbReference>
<name>U6K315_9EIME</name>
<protein>
    <submittedName>
        <fullName evidence="6">Translation initiation factor eIF-5A, putative</fullName>
    </submittedName>
</protein>
<feature type="domain" description="Translation initiation factor 5A C-terminal" evidence="5">
    <location>
        <begin position="5"/>
        <end position="72"/>
    </location>
</feature>
<dbReference type="GO" id="GO:0045905">
    <property type="term" value="P:positive regulation of translational termination"/>
    <property type="evidence" value="ECO:0007669"/>
    <property type="project" value="InterPro"/>
</dbReference>
<dbReference type="SUPFAM" id="SSF50249">
    <property type="entry name" value="Nucleic acid-binding proteins"/>
    <property type="match status" value="1"/>
</dbReference>
<evidence type="ECO:0000313" key="7">
    <source>
        <dbReference type="Proteomes" id="UP000030744"/>
    </source>
</evidence>
<dbReference type="Proteomes" id="UP000030744">
    <property type="component" value="Unassembled WGS sequence"/>
</dbReference>
<proteinExistence type="inferred from homology"/>
<dbReference type="InterPro" id="IPR020189">
    <property type="entry name" value="IF5A_C"/>
</dbReference>
<dbReference type="VEuPathDB" id="ToxoDB:EMH_0055830"/>
<dbReference type="Pfam" id="PF01287">
    <property type="entry name" value="eIF-5a"/>
    <property type="match status" value="1"/>
</dbReference>
<keyword evidence="7" id="KW-1185">Reference proteome</keyword>
<dbReference type="SMART" id="SM01376">
    <property type="entry name" value="eIF-5a"/>
    <property type="match status" value="1"/>
</dbReference>
<reference evidence="6" key="2">
    <citation type="submission" date="2013-10" db="EMBL/GenBank/DDBJ databases">
        <authorList>
            <person name="Aslett M."/>
        </authorList>
    </citation>
    <scope>NUCLEOTIDE SEQUENCE [LARGE SCALE GENOMIC DNA]</scope>
    <source>
        <strain evidence="6">Houghton</strain>
    </source>
</reference>
<evidence type="ECO:0000256" key="2">
    <source>
        <dbReference type="ARBA" id="ARBA00022917"/>
    </source>
</evidence>
<dbReference type="GeneID" id="25380236"/>
<dbReference type="OrthoDB" id="9975114at2759"/>
<sequence>MEVPNVKRTEYQLIDVADDGFVSLLLENGDVKNDLTLPKDSDNNPDDVAQQIKSLFAEGKGIGAETAAAAAAGWRQQRTAAIWIGFIRKRGGGDRDREREREGEGSAAASEMQQQLILLLQQQQQQKQQQQQQQQQQV</sequence>
<gene>
    <name evidence="6" type="ORF">EMH_0055830</name>
</gene>
<evidence type="ECO:0000256" key="1">
    <source>
        <dbReference type="ARBA" id="ARBA00006016"/>
    </source>
</evidence>
<keyword evidence="6" id="KW-0396">Initiation factor</keyword>
<dbReference type="GO" id="GO:0003743">
    <property type="term" value="F:translation initiation factor activity"/>
    <property type="evidence" value="ECO:0007669"/>
    <property type="project" value="UniProtKB-KW"/>
</dbReference>
<dbReference type="PANTHER" id="PTHR11673">
    <property type="entry name" value="TRANSLATION INITIATION FACTOR 5A FAMILY MEMBER"/>
    <property type="match status" value="1"/>
</dbReference>
<evidence type="ECO:0000256" key="4">
    <source>
        <dbReference type="SAM" id="MobiDB-lite"/>
    </source>
</evidence>
<comment type="similarity">
    <text evidence="1">Belongs to the eIF-5A family.</text>
</comment>